<reference evidence="1" key="1">
    <citation type="submission" date="2023-05" db="EMBL/GenBank/DDBJ databases">
        <authorList>
            <person name="Zhang X."/>
        </authorList>
    </citation>
    <scope>NUCLEOTIDE SEQUENCE</scope>
    <source>
        <strain evidence="1">YF14B1</strain>
    </source>
</reference>
<comment type="caution">
    <text evidence="1">The sequence shown here is derived from an EMBL/GenBank/DDBJ whole genome shotgun (WGS) entry which is preliminary data.</text>
</comment>
<evidence type="ECO:0000313" key="1">
    <source>
        <dbReference type="EMBL" id="MDJ1480000.1"/>
    </source>
</evidence>
<proteinExistence type="predicted"/>
<evidence type="ECO:0000313" key="2">
    <source>
        <dbReference type="Proteomes" id="UP001241110"/>
    </source>
</evidence>
<dbReference type="AlphaFoldDB" id="A0AAE3QJI3"/>
<organism evidence="1 2">
    <name type="scientific">Xanthocytophaga flava</name>
    <dbReference type="NCBI Taxonomy" id="3048013"/>
    <lineage>
        <taxon>Bacteria</taxon>
        <taxon>Pseudomonadati</taxon>
        <taxon>Bacteroidota</taxon>
        <taxon>Cytophagia</taxon>
        <taxon>Cytophagales</taxon>
        <taxon>Rhodocytophagaceae</taxon>
        <taxon>Xanthocytophaga</taxon>
    </lineage>
</organism>
<gene>
    <name evidence="1" type="ORF">QNI16_05840</name>
</gene>
<name>A0AAE3QJI3_9BACT</name>
<dbReference type="RefSeq" id="WP_313976570.1">
    <property type="nucleotide sequence ID" value="NZ_JASJOS010000002.1"/>
</dbReference>
<protein>
    <submittedName>
        <fullName evidence="1">Uncharacterized protein</fullName>
    </submittedName>
</protein>
<dbReference type="EMBL" id="JASJOS010000002">
    <property type="protein sequence ID" value="MDJ1480000.1"/>
    <property type="molecule type" value="Genomic_DNA"/>
</dbReference>
<dbReference type="Proteomes" id="UP001241110">
    <property type="component" value="Unassembled WGS sequence"/>
</dbReference>
<sequence length="46" mass="5202">MQILLSRLTFDAKGGFHEQLADGEVITEGSWKIPQIEDSEEKKPTQ</sequence>
<accession>A0AAE3QJI3</accession>